<protein>
    <submittedName>
        <fullName evidence="2">2362_t:CDS:1</fullName>
    </submittedName>
</protein>
<evidence type="ECO:0000313" key="2">
    <source>
        <dbReference type="EMBL" id="CAG8452296.1"/>
    </source>
</evidence>
<feature type="domain" description="NYN" evidence="1">
    <location>
        <begin position="60"/>
        <end position="129"/>
    </location>
</feature>
<accession>A0A9N8YWD9</accession>
<gene>
    <name evidence="2" type="ORF">FMOSSE_LOCUS1588</name>
</gene>
<dbReference type="EMBL" id="CAJVPP010000184">
    <property type="protein sequence ID" value="CAG8452296.1"/>
    <property type="molecule type" value="Genomic_DNA"/>
</dbReference>
<dbReference type="Proteomes" id="UP000789375">
    <property type="component" value="Unassembled WGS sequence"/>
</dbReference>
<comment type="caution">
    <text evidence="2">The sequence shown here is derived from an EMBL/GenBank/DDBJ whole genome shotgun (WGS) entry which is preliminary data.</text>
</comment>
<dbReference type="GO" id="GO:0004540">
    <property type="term" value="F:RNA nuclease activity"/>
    <property type="evidence" value="ECO:0007669"/>
    <property type="project" value="InterPro"/>
</dbReference>
<evidence type="ECO:0000313" key="3">
    <source>
        <dbReference type="Proteomes" id="UP000789375"/>
    </source>
</evidence>
<keyword evidence="3" id="KW-1185">Reference proteome</keyword>
<organism evidence="2 3">
    <name type="scientific">Funneliformis mosseae</name>
    <name type="common">Endomycorrhizal fungus</name>
    <name type="synonym">Glomus mosseae</name>
    <dbReference type="NCBI Taxonomy" id="27381"/>
    <lineage>
        <taxon>Eukaryota</taxon>
        <taxon>Fungi</taxon>
        <taxon>Fungi incertae sedis</taxon>
        <taxon>Mucoromycota</taxon>
        <taxon>Glomeromycotina</taxon>
        <taxon>Glomeromycetes</taxon>
        <taxon>Glomerales</taxon>
        <taxon>Glomeraceae</taxon>
        <taxon>Funneliformis</taxon>
    </lineage>
</organism>
<name>A0A9N8YWD9_FUNMO</name>
<evidence type="ECO:0000259" key="1">
    <source>
        <dbReference type="Pfam" id="PF01936"/>
    </source>
</evidence>
<dbReference type="InterPro" id="IPR021139">
    <property type="entry name" value="NYN"/>
</dbReference>
<reference evidence="2" key="1">
    <citation type="submission" date="2021-06" db="EMBL/GenBank/DDBJ databases">
        <authorList>
            <person name="Kallberg Y."/>
            <person name="Tangrot J."/>
            <person name="Rosling A."/>
        </authorList>
    </citation>
    <scope>NUCLEOTIDE SEQUENCE</scope>
    <source>
        <strain evidence="2">87-6 pot B 2015</strain>
    </source>
</reference>
<dbReference type="AlphaFoldDB" id="A0A9N8YWD9"/>
<proteinExistence type="predicted"/>
<dbReference type="Pfam" id="PF01936">
    <property type="entry name" value="NYN"/>
    <property type="match status" value="1"/>
</dbReference>
<sequence>MKALITLKMEINRLGFTLNEQDSLRKYFTQNTTHLFIEEKFTVGQLESAGIFDQQRNFHYLNQLHIDHGRLLSAIVSQGYDVVVFDRNIENKEKKVDMELGVSAMDVIWTSDPDIFVLIFEDGVSGDLTECSSSFYPLNNYYKYFTYAYGQDPVRKNHILEITDGETVGNWKGEEVMDYFFSLQLFG</sequence>